<evidence type="ECO:0000313" key="2">
    <source>
        <dbReference type="Proteomes" id="UP000007306"/>
    </source>
</evidence>
<reference evidence="1 2" key="2">
    <citation type="submission" date="2018-04" db="EMBL/GenBank/DDBJ databases">
        <title>OglaRS2 (Oryza glaberrima Reference Sequence Version 2).</title>
        <authorList>
            <person name="Zhang J."/>
            <person name="Kudrna D."/>
            <person name="Lee S."/>
            <person name="Talag J."/>
            <person name="Rajasekar S."/>
            <person name="Wing R.A."/>
        </authorList>
    </citation>
    <scope>NUCLEOTIDE SEQUENCE [LARGE SCALE GENOMIC DNA]</scope>
    <source>
        <strain evidence="1 2">cv. IRGC 96717</strain>
    </source>
</reference>
<keyword evidence="2" id="KW-1185">Reference proteome</keyword>
<dbReference type="EnsemblPlants" id="ORGLA04G0094700.1">
    <property type="protein sequence ID" value="ORGLA04G0094700.1"/>
    <property type="gene ID" value="ORGLA04G0094700"/>
</dbReference>
<dbReference type="AlphaFoldDB" id="I1PL78"/>
<proteinExistence type="predicted"/>
<sequence length="70" mass="8087">RWGELQLWSSSPVGDQKVNPVRALARFSAEYDERGVLDEMPRLAPHLQCMCSGECLWILDLRPHNDLDHQ</sequence>
<dbReference type="Gramene" id="ORGLA04G0094700.1">
    <property type="protein sequence ID" value="ORGLA04G0094700.1"/>
    <property type="gene ID" value="ORGLA04G0094700"/>
</dbReference>
<accession>I1PL78</accession>
<reference evidence="1" key="1">
    <citation type="submission" date="2015-06" db="UniProtKB">
        <authorList>
            <consortium name="EnsemblPlants"/>
        </authorList>
    </citation>
    <scope>IDENTIFICATION</scope>
</reference>
<name>I1PL78_ORYGL</name>
<dbReference type="Proteomes" id="UP000007306">
    <property type="component" value="Chromosome 4"/>
</dbReference>
<evidence type="ECO:0000313" key="1">
    <source>
        <dbReference type="EnsemblPlants" id="ORGLA04G0094700.1"/>
    </source>
</evidence>
<organism evidence="1 2">
    <name type="scientific">Oryza glaberrima</name>
    <name type="common">African rice</name>
    <dbReference type="NCBI Taxonomy" id="4538"/>
    <lineage>
        <taxon>Eukaryota</taxon>
        <taxon>Viridiplantae</taxon>
        <taxon>Streptophyta</taxon>
        <taxon>Embryophyta</taxon>
        <taxon>Tracheophyta</taxon>
        <taxon>Spermatophyta</taxon>
        <taxon>Magnoliopsida</taxon>
        <taxon>Liliopsida</taxon>
        <taxon>Poales</taxon>
        <taxon>Poaceae</taxon>
        <taxon>BOP clade</taxon>
        <taxon>Oryzoideae</taxon>
        <taxon>Oryzeae</taxon>
        <taxon>Oryzinae</taxon>
        <taxon>Oryza</taxon>
    </lineage>
</organism>
<protein>
    <submittedName>
        <fullName evidence="1">Uncharacterized protein</fullName>
    </submittedName>
</protein>
<dbReference type="HOGENOM" id="CLU_2765389_0_0_1"/>